<dbReference type="Proteomes" id="UP000245771">
    <property type="component" value="Unassembled WGS sequence"/>
</dbReference>
<dbReference type="AlphaFoldDB" id="A0A316VJU9"/>
<dbReference type="STRING" id="1280837.A0A316VJU9"/>
<proteinExistence type="inferred from homology"/>
<dbReference type="InterPro" id="IPR001509">
    <property type="entry name" value="Epimerase_deHydtase"/>
</dbReference>
<sequence length="349" mass="38600">MSSASEKPIVLITGITGFLAAHVLDAALAAPEGFRVRGTLRSLSKKDELLNRLSKADRERVELVEVKKTEASDLSEAVRGVTYIAHTASPYQLAVEDVERDLLVPAIEGTLNLLRYAAKEPSVKRIAITSSFAAVVDFTKDGPNRPGYTYTQKDWNPFGRDDAKGPVAYSVSKTLAERAAWDFVEKEKPGFKIAAFNPPMIYGATLQPAVNLSNLNTSSKAIYSLISNLDEVPADRLPLFCHGRDVGDAHIRWLASDSAPSQRYLLFGGPYNWASSLEHLAKSKPELVKRFPKGYEQAIANKKDPKTSYASLDTTPAEKELGMKFRGWEQTLDESIDSLLELEKRPNWK</sequence>
<gene>
    <name evidence="4" type="ORF">FA14DRAFT_168001</name>
</gene>
<dbReference type="RefSeq" id="XP_025356603.1">
    <property type="nucleotide sequence ID" value="XM_025500121.1"/>
</dbReference>
<dbReference type="GeneID" id="37021902"/>
<feature type="domain" description="NAD-dependent epimerase/dehydratase" evidence="3">
    <location>
        <begin position="10"/>
        <end position="256"/>
    </location>
</feature>
<accession>A0A316VJU9</accession>
<dbReference type="SUPFAM" id="SSF51735">
    <property type="entry name" value="NAD(P)-binding Rossmann-fold domains"/>
    <property type="match status" value="1"/>
</dbReference>
<dbReference type="Pfam" id="PF01370">
    <property type="entry name" value="Epimerase"/>
    <property type="match status" value="1"/>
</dbReference>
<comment type="similarity">
    <text evidence="2">Belongs to the NAD(P)-dependent epimerase/dehydratase family. Dihydroflavonol-4-reductase subfamily.</text>
</comment>
<evidence type="ECO:0000256" key="1">
    <source>
        <dbReference type="ARBA" id="ARBA00023002"/>
    </source>
</evidence>
<evidence type="ECO:0000313" key="5">
    <source>
        <dbReference type="Proteomes" id="UP000245771"/>
    </source>
</evidence>
<evidence type="ECO:0000256" key="2">
    <source>
        <dbReference type="ARBA" id="ARBA00023445"/>
    </source>
</evidence>
<organism evidence="4 5">
    <name type="scientific">Meira miltonrushii</name>
    <dbReference type="NCBI Taxonomy" id="1280837"/>
    <lineage>
        <taxon>Eukaryota</taxon>
        <taxon>Fungi</taxon>
        <taxon>Dikarya</taxon>
        <taxon>Basidiomycota</taxon>
        <taxon>Ustilaginomycotina</taxon>
        <taxon>Exobasidiomycetes</taxon>
        <taxon>Exobasidiales</taxon>
        <taxon>Brachybasidiaceae</taxon>
        <taxon>Meira</taxon>
    </lineage>
</organism>
<dbReference type="EMBL" id="KZ819603">
    <property type="protein sequence ID" value="PWN36301.1"/>
    <property type="molecule type" value="Genomic_DNA"/>
</dbReference>
<dbReference type="InterPro" id="IPR050425">
    <property type="entry name" value="NAD(P)_dehydrat-like"/>
</dbReference>
<evidence type="ECO:0000259" key="3">
    <source>
        <dbReference type="Pfam" id="PF01370"/>
    </source>
</evidence>
<dbReference type="Gene3D" id="3.40.50.720">
    <property type="entry name" value="NAD(P)-binding Rossmann-like Domain"/>
    <property type="match status" value="1"/>
</dbReference>
<dbReference type="OrthoDB" id="2735536at2759"/>
<protein>
    <submittedName>
        <fullName evidence="4">NAD(P)-binding protein</fullName>
    </submittedName>
</protein>
<keyword evidence="5" id="KW-1185">Reference proteome</keyword>
<keyword evidence="1" id="KW-0560">Oxidoreductase</keyword>
<dbReference type="InParanoid" id="A0A316VJU9"/>
<evidence type="ECO:0000313" key="4">
    <source>
        <dbReference type="EMBL" id="PWN36301.1"/>
    </source>
</evidence>
<reference evidence="4 5" key="1">
    <citation type="journal article" date="2018" name="Mol. Biol. Evol.">
        <title>Broad Genomic Sampling Reveals a Smut Pathogenic Ancestry of the Fungal Clade Ustilaginomycotina.</title>
        <authorList>
            <person name="Kijpornyongpan T."/>
            <person name="Mondo S.J."/>
            <person name="Barry K."/>
            <person name="Sandor L."/>
            <person name="Lee J."/>
            <person name="Lipzen A."/>
            <person name="Pangilinan J."/>
            <person name="LaButti K."/>
            <person name="Hainaut M."/>
            <person name="Henrissat B."/>
            <person name="Grigoriev I.V."/>
            <person name="Spatafora J.W."/>
            <person name="Aime M.C."/>
        </authorList>
    </citation>
    <scope>NUCLEOTIDE SEQUENCE [LARGE SCALE GENOMIC DNA]</scope>
    <source>
        <strain evidence="4 5">MCA 3882</strain>
    </source>
</reference>
<dbReference type="InterPro" id="IPR036291">
    <property type="entry name" value="NAD(P)-bd_dom_sf"/>
</dbReference>
<name>A0A316VJU9_9BASI</name>
<dbReference type="GO" id="GO:0016616">
    <property type="term" value="F:oxidoreductase activity, acting on the CH-OH group of donors, NAD or NADP as acceptor"/>
    <property type="evidence" value="ECO:0007669"/>
    <property type="project" value="TreeGrafter"/>
</dbReference>
<dbReference type="PANTHER" id="PTHR10366">
    <property type="entry name" value="NAD DEPENDENT EPIMERASE/DEHYDRATASE"/>
    <property type="match status" value="1"/>
</dbReference>
<dbReference type="PANTHER" id="PTHR10366:SF564">
    <property type="entry name" value="STEROL-4-ALPHA-CARBOXYLATE 3-DEHYDROGENASE, DECARBOXYLATING"/>
    <property type="match status" value="1"/>
</dbReference>